<dbReference type="EMBL" id="RBXX01000002">
    <property type="protein sequence ID" value="RKT86150.1"/>
    <property type="molecule type" value="Genomic_DNA"/>
</dbReference>
<keyword evidence="2" id="KW-0456">Lyase</keyword>
<dbReference type="GO" id="GO:0016829">
    <property type="term" value="F:lyase activity"/>
    <property type="evidence" value="ECO:0007669"/>
    <property type="project" value="UniProtKB-KW"/>
</dbReference>
<feature type="domain" description="VOC" evidence="1">
    <location>
        <begin position="7"/>
        <end position="131"/>
    </location>
</feature>
<dbReference type="Proteomes" id="UP000270697">
    <property type="component" value="Unassembled WGS sequence"/>
</dbReference>
<dbReference type="SUPFAM" id="SSF54593">
    <property type="entry name" value="Glyoxalase/Bleomycin resistance protein/Dihydroxybiphenyl dioxygenase"/>
    <property type="match status" value="1"/>
</dbReference>
<protein>
    <submittedName>
        <fullName evidence="2">Enzyme related to lactoylglutathione lyase</fullName>
    </submittedName>
</protein>
<evidence type="ECO:0000313" key="5">
    <source>
        <dbReference type="Proteomes" id="UP000270697"/>
    </source>
</evidence>
<gene>
    <name evidence="2" type="ORF">ATL45_4510</name>
    <name evidence="3" type="ORF">SAMN05421805_10243</name>
</gene>
<proteinExistence type="predicted"/>
<organism evidence="3 4">
    <name type="scientific">Saccharopolyspora antimicrobica</name>
    <dbReference type="NCBI Taxonomy" id="455193"/>
    <lineage>
        <taxon>Bacteria</taxon>
        <taxon>Bacillati</taxon>
        <taxon>Actinomycetota</taxon>
        <taxon>Actinomycetes</taxon>
        <taxon>Pseudonocardiales</taxon>
        <taxon>Pseudonocardiaceae</taxon>
        <taxon>Saccharopolyspora</taxon>
    </lineage>
</organism>
<dbReference type="AlphaFoldDB" id="A0A1I4V6V5"/>
<dbReference type="PROSITE" id="PS51819">
    <property type="entry name" value="VOC"/>
    <property type="match status" value="1"/>
</dbReference>
<sequence length="131" mass="14591">MAMAIQGISKAVVPVRDQERAKRFWTETVGFALTTDAAYDDQGARWVEVTAPNGSSVLILSASESDRAVFRDHGDGVPTATFFLYADDVQRTYEELSAKGVEFPEPPVQQPWGWWSTFLDSEGNRFTLQQA</sequence>
<evidence type="ECO:0000259" key="1">
    <source>
        <dbReference type="PROSITE" id="PS51819"/>
    </source>
</evidence>
<dbReference type="STRING" id="455193.SAMN05421805_10243"/>
<evidence type="ECO:0000313" key="2">
    <source>
        <dbReference type="EMBL" id="RKT86150.1"/>
    </source>
</evidence>
<evidence type="ECO:0000313" key="3">
    <source>
        <dbReference type="EMBL" id="SFM96898.1"/>
    </source>
</evidence>
<evidence type="ECO:0000313" key="4">
    <source>
        <dbReference type="Proteomes" id="UP000199398"/>
    </source>
</evidence>
<dbReference type="Gene3D" id="3.10.180.10">
    <property type="entry name" value="2,3-Dihydroxybiphenyl 1,2-Dioxygenase, domain 1"/>
    <property type="match status" value="1"/>
</dbReference>
<dbReference type="PANTHER" id="PTHR36437">
    <property type="entry name" value="GLYOXALASE/BLEOMYCIN RESISTANCE PROTEIN/DIOXYGENASE"/>
    <property type="match status" value="1"/>
</dbReference>
<dbReference type="EMBL" id="FOUP01000002">
    <property type="protein sequence ID" value="SFM96898.1"/>
    <property type="molecule type" value="Genomic_DNA"/>
</dbReference>
<dbReference type="InterPro" id="IPR029068">
    <property type="entry name" value="Glyas_Bleomycin-R_OHBP_Dase"/>
</dbReference>
<dbReference type="PANTHER" id="PTHR36437:SF2">
    <property type="entry name" value="GLYOXALASE_BLEOMYCIN RESISTANCE PROTEIN_DIOXYGENASE"/>
    <property type="match status" value="1"/>
</dbReference>
<accession>A0A1I4V6V5</accession>
<dbReference type="InterPro" id="IPR004360">
    <property type="entry name" value="Glyas_Fos-R_dOase_dom"/>
</dbReference>
<reference evidence="3 4" key="1">
    <citation type="submission" date="2016-10" db="EMBL/GenBank/DDBJ databases">
        <authorList>
            <person name="de Groot N.N."/>
        </authorList>
    </citation>
    <scope>NUCLEOTIDE SEQUENCE [LARGE SCALE GENOMIC DNA]</scope>
    <source>
        <strain evidence="3 4">CPCC 201259</strain>
    </source>
</reference>
<reference evidence="2 5" key="2">
    <citation type="submission" date="2018-10" db="EMBL/GenBank/DDBJ databases">
        <title>Sequencing the genomes of 1000 actinobacteria strains.</title>
        <authorList>
            <person name="Klenk H.-P."/>
        </authorList>
    </citation>
    <scope>NUCLEOTIDE SEQUENCE [LARGE SCALE GENOMIC DNA]</scope>
    <source>
        <strain evidence="2 5">DSM 45119</strain>
    </source>
</reference>
<dbReference type="InterPro" id="IPR037523">
    <property type="entry name" value="VOC_core"/>
</dbReference>
<dbReference type="Pfam" id="PF00903">
    <property type="entry name" value="Glyoxalase"/>
    <property type="match status" value="1"/>
</dbReference>
<dbReference type="Proteomes" id="UP000199398">
    <property type="component" value="Unassembled WGS sequence"/>
</dbReference>
<keyword evidence="5" id="KW-1185">Reference proteome</keyword>
<name>A0A1I4V6V5_9PSEU</name>